<keyword evidence="4" id="KW-1185">Reference proteome</keyword>
<dbReference type="InterPro" id="IPR018812">
    <property type="entry name" value="SAK_HAD"/>
</dbReference>
<reference evidence="3" key="1">
    <citation type="submission" date="2023-11" db="EMBL/GenBank/DDBJ databases">
        <title>The genome sequences of three competitors of mushroom-forming fungi.</title>
        <authorList>
            <person name="Beijen E."/>
            <person name="Ohm R.A."/>
        </authorList>
    </citation>
    <scope>NUCLEOTIDE SEQUENCE</scope>
    <source>
        <strain evidence="3">CBS 100526</strain>
    </source>
</reference>
<accession>A0AAE1M2X1</accession>
<proteinExistence type="predicted"/>
<dbReference type="GO" id="GO:0000494">
    <property type="term" value="P:box C/D sno(s)RNA 3'-end processing"/>
    <property type="evidence" value="ECO:0007669"/>
    <property type="project" value="TreeGrafter"/>
</dbReference>
<organism evidence="3 4">
    <name type="scientific">Trichoderma aggressivum f. europaeum</name>
    <dbReference type="NCBI Taxonomy" id="173218"/>
    <lineage>
        <taxon>Eukaryota</taxon>
        <taxon>Fungi</taxon>
        <taxon>Dikarya</taxon>
        <taxon>Ascomycota</taxon>
        <taxon>Pezizomycotina</taxon>
        <taxon>Sordariomycetes</taxon>
        <taxon>Hypocreomycetidae</taxon>
        <taxon>Hypocreales</taxon>
        <taxon>Hypocreaceae</taxon>
        <taxon>Trichoderma</taxon>
    </lineage>
</organism>
<dbReference type="GO" id="GO:0031428">
    <property type="term" value="C:box C/D methylation guide snoRNP complex"/>
    <property type="evidence" value="ECO:0007669"/>
    <property type="project" value="TreeGrafter"/>
</dbReference>
<evidence type="ECO:0000256" key="1">
    <source>
        <dbReference type="SAM" id="MobiDB-lite"/>
    </source>
</evidence>
<protein>
    <recommendedName>
        <fullName evidence="2">Swiss Army Knife RNA repair protein HAD domain-containing protein</fullName>
    </recommendedName>
</protein>
<feature type="domain" description="Swiss Army Knife RNA repair protein HAD" evidence="2">
    <location>
        <begin position="153"/>
        <end position="355"/>
    </location>
</feature>
<sequence length="636" mass="70489">METKHKAGESANPIATLIIPQRPLKQVPFRRARRCTPPTAASSYIQRTNSNLTLDICSAQKLRPSACITTSGCQQTHRAHQSLSITVAARLRRLSSSLSSAMASAYSAYHGAKSSQFTVTALGRWSILTKQLPAVDKVRVLHVYDFDNTLFRTPMPNPTLWTGPTIGLLATQEAFSNGGWWHDNRILAATGEGAEKEEERAWEGWWNEKVADLVKLSTKQPDALCVLLTGRSEHGFGELIKRMVTSKGLEFDMVSLKPRVSPANQSFQNTMHFKQLFFEALMETYQQATEIKVYEDRPRHTKGFRDFFAEYNRRQTEAPTRGPITADVVQVVDSSTLLDPVVEVAEVQHMINQHNTTLTKEPSSKSKLMIKKTVFFTSYMIGGDDIKNLLKLAKIPASVSNNDLKFHANNILICPRPCPASILEKVGGMGSKMLWEVTGTACFDNSIWAACVRPVPHTAKFHTDNPIPLVVLALRKGARPVDAGKITAWQPVPVEERFSFETTVGEKVILRIEAEDPKEDEYQSLFANKSHKRKHNADEEWTPRTAQYAGRNETRGFHSGRGRNKGGNPSRSHRASRGGRGGRGRGGHGYRSLDDVDPKGRSGGYQAANDAAPGSFGRGRPMGGQPSNGSDLQSYY</sequence>
<evidence type="ECO:0000313" key="4">
    <source>
        <dbReference type="Proteomes" id="UP001273209"/>
    </source>
</evidence>
<dbReference type="AlphaFoldDB" id="A0AAE1M2X1"/>
<comment type="caution">
    <text evidence="3">The sequence shown here is derived from an EMBL/GenBank/DDBJ whole genome shotgun (WGS) entry which is preliminary data.</text>
</comment>
<dbReference type="GO" id="GO:0003723">
    <property type="term" value="F:RNA binding"/>
    <property type="evidence" value="ECO:0007669"/>
    <property type="project" value="TreeGrafter"/>
</dbReference>
<evidence type="ECO:0000259" key="2">
    <source>
        <dbReference type="Pfam" id="PF10307"/>
    </source>
</evidence>
<gene>
    <name evidence="3" type="ORF">Triagg1_7349</name>
</gene>
<dbReference type="PANTHER" id="PTHR10335">
    <property type="entry name" value="RRNA 2-O-METHYLTRANSFERASE FIBRILLARIN"/>
    <property type="match status" value="1"/>
</dbReference>
<dbReference type="PANTHER" id="PTHR10335:SF23">
    <property type="entry name" value="OB FOLD-CONTAINING PROTEIN, NUCLEIC ACID BINDING"/>
    <property type="match status" value="1"/>
</dbReference>
<dbReference type="Proteomes" id="UP001273209">
    <property type="component" value="Unassembled WGS sequence"/>
</dbReference>
<evidence type="ECO:0000313" key="3">
    <source>
        <dbReference type="EMBL" id="KAK4068410.1"/>
    </source>
</evidence>
<dbReference type="GO" id="GO:0032040">
    <property type="term" value="C:small-subunit processome"/>
    <property type="evidence" value="ECO:0007669"/>
    <property type="project" value="TreeGrafter"/>
</dbReference>
<feature type="compositionally biased region" description="Basic and acidic residues" evidence="1">
    <location>
        <begin position="591"/>
        <end position="600"/>
    </location>
</feature>
<feature type="compositionally biased region" description="Polar residues" evidence="1">
    <location>
        <begin position="625"/>
        <end position="636"/>
    </location>
</feature>
<dbReference type="Pfam" id="PF10307">
    <property type="entry name" value="HAD_SAK_1"/>
    <property type="match status" value="1"/>
</dbReference>
<dbReference type="RefSeq" id="XP_062753667.1">
    <property type="nucleotide sequence ID" value="XM_062902075.1"/>
</dbReference>
<dbReference type="GO" id="GO:0008649">
    <property type="term" value="F:rRNA methyltransferase activity"/>
    <property type="evidence" value="ECO:0007669"/>
    <property type="project" value="TreeGrafter"/>
</dbReference>
<name>A0AAE1M2X1_9HYPO</name>
<feature type="region of interest" description="Disordered" evidence="1">
    <location>
        <begin position="525"/>
        <end position="636"/>
    </location>
</feature>
<dbReference type="GeneID" id="87921979"/>
<feature type="compositionally biased region" description="Basic residues" evidence="1">
    <location>
        <begin position="571"/>
        <end position="588"/>
    </location>
</feature>
<dbReference type="GO" id="GO:1990259">
    <property type="term" value="F:histone H2AQ104 methyltransferase activity"/>
    <property type="evidence" value="ECO:0007669"/>
    <property type="project" value="TreeGrafter"/>
</dbReference>
<dbReference type="EMBL" id="JAWRVG010000032">
    <property type="protein sequence ID" value="KAK4068410.1"/>
    <property type="molecule type" value="Genomic_DNA"/>
</dbReference>